<organism evidence="1">
    <name type="scientific">Arundo donax</name>
    <name type="common">Giant reed</name>
    <name type="synonym">Donax arundinaceus</name>
    <dbReference type="NCBI Taxonomy" id="35708"/>
    <lineage>
        <taxon>Eukaryota</taxon>
        <taxon>Viridiplantae</taxon>
        <taxon>Streptophyta</taxon>
        <taxon>Embryophyta</taxon>
        <taxon>Tracheophyta</taxon>
        <taxon>Spermatophyta</taxon>
        <taxon>Magnoliopsida</taxon>
        <taxon>Liliopsida</taxon>
        <taxon>Poales</taxon>
        <taxon>Poaceae</taxon>
        <taxon>PACMAD clade</taxon>
        <taxon>Arundinoideae</taxon>
        <taxon>Arundineae</taxon>
        <taxon>Arundo</taxon>
    </lineage>
</organism>
<reference evidence="1" key="2">
    <citation type="journal article" date="2015" name="Data Brief">
        <title>Shoot transcriptome of the giant reed, Arundo donax.</title>
        <authorList>
            <person name="Barrero R.A."/>
            <person name="Guerrero F.D."/>
            <person name="Moolhuijzen P."/>
            <person name="Goolsby J.A."/>
            <person name="Tidwell J."/>
            <person name="Bellgard S.E."/>
            <person name="Bellgard M.I."/>
        </authorList>
    </citation>
    <scope>NUCLEOTIDE SEQUENCE</scope>
    <source>
        <tissue evidence="1">Shoot tissue taken approximately 20 cm above the soil surface</tissue>
    </source>
</reference>
<evidence type="ECO:0000313" key="1">
    <source>
        <dbReference type="EMBL" id="JAE22852.1"/>
    </source>
</evidence>
<sequence>MKEAHYKQRRVYRAANLNLLCLTAAFF</sequence>
<accession>A0A0A9GEC4</accession>
<reference evidence="1" key="1">
    <citation type="submission" date="2014-09" db="EMBL/GenBank/DDBJ databases">
        <authorList>
            <person name="Magalhaes I.L.F."/>
            <person name="Oliveira U."/>
            <person name="Santos F.R."/>
            <person name="Vidigal T.H.D.A."/>
            <person name="Brescovit A.D."/>
            <person name="Santos A.J."/>
        </authorList>
    </citation>
    <scope>NUCLEOTIDE SEQUENCE</scope>
    <source>
        <tissue evidence="1">Shoot tissue taken approximately 20 cm above the soil surface</tissue>
    </source>
</reference>
<name>A0A0A9GEC4_ARUDO</name>
<dbReference type="AlphaFoldDB" id="A0A0A9GEC4"/>
<dbReference type="EMBL" id="GBRH01175044">
    <property type="protein sequence ID" value="JAE22852.1"/>
    <property type="molecule type" value="Transcribed_RNA"/>
</dbReference>
<protein>
    <submittedName>
        <fullName evidence="1">Uncharacterized protein</fullName>
    </submittedName>
</protein>
<proteinExistence type="predicted"/>